<dbReference type="HOGENOM" id="CLU_1734217_0_0_1"/>
<dbReference type="PANTHER" id="PTHR33491">
    <property type="entry name" value="OSJNBA0016N04.9 PROTEIN"/>
    <property type="match status" value="1"/>
</dbReference>
<gene>
    <name evidence="4" type="ordered locus">MTR_7g072380</name>
</gene>
<keyword evidence="4" id="KW-0418">Kinase</keyword>
<comment type="subcellular location">
    <subcellularLocation>
        <location evidence="1">Membrane</location>
        <topology evidence="1">Single-pass membrane protein</topology>
    </subcellularLocation>
</comment>
<evidence type="ECO:0000259" key="3">
    <source>
        <dbReference type="Pfam" id="PF13947"/>
    </source>
</evidence>
<proteinExistence type="predicted"/>
<dbReference type="GO" id="GO:0016020">
    <property type="term" value="C:membrane"/>
    <property type="evidence" value="ECO:0007669"/>
    <property type="project" value="UniProtKB-SubCell"/>
</dbReference>
<name>G7KW37_MEDTR</name>
<dbReference type="InterPro" id="IPR025287">
    <property type="entry name" value="WAK_GUB"/>
</dbReference>
<dbReference type="GO" id="GO:0030247">
    <property type="term" value="F:polysaccharide binding"/>
    <property type="evidence" value="ECO:0007669"/>
    <property type="project" value="InterPro"/>
</dbReference>
<evidence type="ECO:0000256" key="1">
    <source>
        <dbReference type="ARBA" id="ARBA00004167"/>
    </source>
</evidence>
<reference evidence="4 6" key="1">
    <citation type="journal article" date="2011" name="Nature">
        <title>The Medicago genome provides insight into the evolution of rhizobial symbioses.</title>
        <authorList>
            <person name="Young N.D."/>
            <person name="Debelle F."/>
            <person name="Oldroyd G.E."/>
            <person name="Geurts R."/>
            <person name="Cannon S.B."/>
            <person name="Udvardi M.K."/>
            <person name="Benedito V.A."/>
            <person name="Mayer K.F."/>
            <person name="Gouzy J."/>
            <person name="Schoof H."/>
            <person name="Van de Peer Y."/>
            <person name="Proost S."/>
            <person name="Cook D.R."/>
            <person name="Meyers B.C."/>
            <person name="Spannagl M."/>
            <person name="Cheung F."/>
            <person name="De Mita S."/>
            <person name="Krishnakumar V."/>
            <person name="Gundlach H."/>
            <person name="Zhou S."/>
            <person name="Mudge J."/>
            <person name="Bharti A.K."/>
            <person name="Murray J.D."/>
            <person name="Naoumkina M.A."/>
            <person name="Rosen B."/>
            <person name="Silverstein K.A."/>
            <person name="Tang H."/>
            <person name="Rombauts S."/>
            <person name="Zhao P.X."/>
            <person name="Zhou P."/>
            <person name="Barbe V."/>
            <person name="Bardou P."/>
            <person name="Bechner M."/>
            <person name="Bellec A."/>
            <person name="Berger A."/>
            <person name="Berges H."/>
            <person name="Bidwell S."/>
            <person name="Bisseling T."/>
            <person name="Choisne N."/>
            <person name="Couloux A."/>
            <person name="Denny R."/>
            <person name="Deshpande S."/>
            <person name="Dai X."/>
            <person name="Doyle J.J."/>
            <person name="Dudez A.M."/>
            <person name="Farmer A.D."/>
            <person name="Fouteau S."/>
            <person name="Franken C."/>
            <person name="Gibelin C."/>
            <person name="Gish J."/>
            <person name="Goldstein S."/>
            <person name="Gonzalez A.J."/>
            <person name="Green P.J."/>
            <person name="Hallab A."/>
            <person name="Hartog M."/>
            <person name="Hua A."/>
            <person name="Humphray S.J."/>
            <person name="Jeong D.H."/>
            <person name="Jing Y."/>
            <person name="Jocker A."/>
            <person name="Kenton S.M."/>
            <person name="Kim D.J."/>
            <person name="Klee K."/>
            <person name="Lai H."/>
            <person name="Lang C."/>
            <person name="Lin S."/>
            <person name="Macmil S.L."/>
            <person name="Magdelenat G."/>
            <person name="Matthews L."/>
            <person name="McCorrison J."/>
            <person name="Monaghan E.L."/>
            <person name="Mun J.H."/>
            <person name="Najar F.Z."/>
            <person name="Nicholson C."/>
            <person name="Noirot C."/>
            <person name="O'Bleness M."/>
            <person name="Paule C.R."/>
            <person name="Poulain J."/>
            <person name="Prion F."/>
            <person name="Qin B."/>
            <person name="Qu C."/>
            <person name="Retzel E.F."/>
            <person name="Riddle C."/>
            <person name="Sallet E."/>
            <person name="Samain S."/>
            <person name="Samson N."/>
            <person name="Sanders I."/>
            <person name="Saurat O."/>
            <person name="Scarpelli C."/>
            <person name="Schiex T."/>
            <person name="Segurens B."/>
            <person name="Severin A.J."/>
            <person name="Sherrier D.J."/>
            <person name="Shi R."/>
            <person name="Sims S."/>
            <person name="Singer S.R."/>
            <person name="Sinharoy S."/>
            <person name="Sterck L."/>
            <person name="Viollet A."/>
            <person name="Wang B.B."/>
            <person name="Wang K."/>
            <person name="Wang M."/>
            <person name="Wang X."/>
            <person name="Warfsmann J."/>
            <person name="Weissenbach J."/>
            <person name="White D.D."/>
            <person name="White J.D."/>
            <person name="Wiley G.B."/>
            <person name="Wincker P."/>
            <person name="Xing Y."/>
            <person name="Yang L."/>
            <person name="Yao Z."/>
            <person name="Ying F."/>
            <person name="Zhai J."/>
            <person name="Zhou L."/>
            <person name="Zuber A."/>
            <person name="Denarie J."/>
            <person name="Dixon R.A."/>
            <person name="May G.D."/>
            <person name="Schwartz D.C."/>
            <person name="Rogers J."/>
            <person name="Quetier F."/>
            <person name="Town C.D."/>
            <person name="Roe B.A."/>
        </authorList>
    </citation>
    <scope>NUCLEOTIDE SEQUENCE [LARGE SCALE GENOMIC DNA]</scope>
    <source>
        <strain evidence="4">A17</strain>
        <strain evidence="5 6">cv. Jemalong A17</strain>
    </source>
</reference>
<keyword evidence="4" id="KW-0675">Receptor</keyword>
<dbReference type="Proteomes" id="UP000002051">
    <property type="component" value="Unassembled WGS sequence"/>
</dbReference>
<dbReference type="STRING" id="3880.G7KW37"/>
<dbReference type="PaxDb" id="3880-AES79773"/>
<dbReference type="Pfam" id="PF13947">
    <property type="entry name" value="GUB_WAK_bind"/>
    <property type="match status" value="1"/>
</dbReference>
<protein>
    <submittedName>
        <fullName evidence="4">Wall-associated receptor kinase galacturonan-binding protein</fullName>
    </submittedName>
</protein>
<keyword evidence="4" id="KW-0808">Transferase</keyword>
<feature type="domain" description="Wall-associated receptor kinase galacturonan-binding" evidence="3">
    <location>
        <begin position="19"/>
        <end position="74"/>
    </location>
</feature>
<evidence type="ECO:0000256" key="2">
    <source>
        <dbReference type="ARBA" id="ARBA00022729"/>
    </source>
</evidence>
<dbReference type="AlphaFoldDB" id="G7KW37"/>
<keyword evidence="6" id="KW-1185">Reference proteome</keyword>
<organism evidence="4 6">
    <name type="scientific">Medicago truncatula</name>
    <name type="common">Barrel medic</name>
    <name type="synonym">Medicago tribuloides</name>
    <dbReference type="NCBI Taxonomy" id="3880"/>
    <lineage>
        <taxon>Eukaryota</taxon>
        <taxon>Viridiplantae</taxon>
        <taxon>Streptophyta</taxon>
        <taxon>Embryophyta</taxon>
        <taxon>Tracheophyta</taxon>
        <taxon>Spermatophyta</taxon>
        <taxon>Magnoliopsida</taxon>
        <taxon>eudicotyledons</taxon>
        <taxon>Gunneridae</taxon>
        <taxon>Pentapetalae</taxon>
        <taxon>rosids</taxon>
        <taxon>fabids</taxon>
        <taxon>Fabales</taxon>
        <taxon>Fabaceae</taxon>
        <taxon>Papilionoideae</taxon>
        <taxon>50 kb inversion clade</taxon>
        <taxon>NPAAA clade</taxon>
        <taxon>Hologalegina</taxon>
        <taxon>IRL clade</taxon>
        <taxon>Trifolieae</taxon>
        <taxon>Medicago</taxon>
    </lineage>
</organism>
<dbReference type="GO" id="GO:0016301">
    <property type="term" value="F:kinase activity"/>
    <property type="evidence" value="ECO:0007669"/>
    <property type="project" value="UniProtKB-KW"/>
</dbReference>
<dbReference type="eggNOG" id="KOG1187">
    <property type="taxonomic scope" value="Eukaryota"/>
</dbReference>
<evidence type="ECO:0000313" key="6">
    <source>
        <dbReference type="Proteomes" id="UP000002051"/>
    </source>
</evidence>
<dbReference type="EMBL" id="CM001223">
    <property type="protein sequence ID" value="AES79773.1"/>
    <property type="molecule type" value="Genomic_DNA"/>
</dbReference>
<keyword evidence="2" id="KW-0732">Signal</keyword>
<dbReference type="EnsemblPlants" id="AES79773">
    <property type="protein sequence ID" value="AES79773"/>
    <property type="gene ID" value="MTR_7g072380"/>
</dbReference>
<dbReference type="OMA" id="CYRICEG"/>
<accession>G7KW37</accession>
<sequence>MTLPLPYAQEHKIIAQYGCKSNCGVISIPFPFGMEEPHCYAGMWFEIECKFDKKSSNIPKPYLKSLNLEVKHFNDYLGMIEIMNLVHCSKCKKRRSKNNKNNKHLTINLRDSPFIYSHDLNKFLAFGCNNFSSLQSNGTTVGGCASISPQF</sequence>
<reference evidence="4 6" key="2">
    <citation type="journal article" date="2014" name="BMC Genomics">
        <title>An improved genome release (version Mt4.0) for the model legume Medicago truncatula.</title>
        <authorList>
            <person name="Tang H."/>
            <person name="Krishnakumar V."/>
            <person name="Bidwell S."/>
            <person name="Rosen B."/>
            <person name="Chan A."/>
            <person name="Zhou S."/>
            <person name="Gentzbittel L."/>
            <person name="Childs K.L."/>
            <person name="Yandell M."/>
            <person name="Gundlach H."/>
            <person name="Mayer K.F."/>
            <person name="Schwartz D.C."/>
            <person name="Town C.D."/>
        </authorList>
    </citation>
    <scope>GENOME REANNOTATION</scope>
    <source>
        <strain evidence="5 6">cv. Jemalong A17</strain>
    </source>
</reference>
<reference evidence="5" key="3">
    <citation type="submission" date="2015-04" db="UniProtKB">
        <authorList>
            <consortium name="EnsemblPlants"/>
        </authorList>
    </citation>
    <scope>IDENTIFICATION</scope>
    <source>
        <strain evidence="5">cv. Jemalong A17</strain>
    </source>
</reference>
<evidence type="ECO:0000313" key="5">
    <source>
        <dbReference type="EnsemblPlants" id="AES79773"/>
    </source>
</evidence>
<evidence type="ECO:0000313" key="4">
    <source>
        <dbReference type="EMBL" id="AES79773.1"/>
    </source>
</evidence>